<evidence type="ECO:0000256" key="1">
    <source>
        <dbReference type="SAM" id="MobiDB-lite"/>
    </source>
</evidence>
<dbReference type="EMBL" id="CM000782">
    <property type="protein sequence ID" value="AQK80369.1"/>
    <property type="molecule type" value="Genomic_DNA"/>
</dbReference>
<accession>A0A1D6LKY8</accession>
<gene>
    <name evidence="2" type="ORF">ZEAMMB73_Zm00001d036155</name>
</gene>
<evidence type="ECO:0000313" key="2">
    <source>
        <dbReference type="EMBL" id="AQK80369.1"/>
    </source>
</evidence>
<protein>
    <submittedName>
        <fullName evidence="2">Uncharacterized protein</fullName>
    </submittedName>
</protein>
<organism evidence="2">
    <name type="scientific">Zea mays</name>
    <name type="common">Maize</name>
    <dbReference type="NCBI Taxonomy" id="4577"/>
    <lineage>
        <taxon>Eukaryota</taxon>
        <taxon>Viridiplantae</taxon>
        <taxon>Streptophyta</taxon>
        <taxon>Embryophyta</taxon>
        <taxon>Tracheophyta</taxon>
        <taxon>Spermatophyta</taxon>
        <taxon>Magnoliopsida</taxon>
        <taxon>Liliopsida</taxon>
        <taxon>Poales</taxon>
        <taxon>Poaceae</taxon>
        <taxon>PACMAD clade</taxon>
        <taxon>Panicoideae</taxon>
        <taxon>Andropogonodae</taxon>
        <taxon>Andropogoneae</taxon>
        <taxon>Tripsacinae</taxon>
        <taxon>Zea</taxon>
    </lineage>
</organism>
<proteinExistence type="predicted"/>
<feature type="compositionally biased region" description="Polar residues" evidence="1">
    <location>
        <begin position="1"/>
        <end position="17"/>
    </location>
</feature>
<name>A0A1D6LKY8_MAIZE</name>
<dbReference type="AlphaFoldDB" id="A0A1D6LKY8"/>
<feature type="region of interest" description="Disordered" evidence="1">
    <location>
        <begin position="1"/>
        <end position="54"/>
    </location>
</feature>
<sequence length="69" mass="7458">MRCPSSNRGASWSSPLPTTLGLFWAPQPTTTPSHRPAHHPPEAQPATCTTSLISPRCTSFGSLAKSHRY</sequence>
<reference evidence="2" key="1">
    <citation type="submission" date="2015-12" db="EMBL/GenBank/DDBJ databases">
        <title>Update maize B73 reference genome by single molecule sequencing technologies.</title>
        <authorList>
            <consortium name="Maize Genome Sequencing Project"/>
            <person name="Ware D."/>
        </authorList>
    </citation>
    <scope>NUCLEOTIDE SEQUENCE</scope>
    <source>
        <tissue evidence="2">Seedling</tissue>
    </source>
</reference>